<gene>
    <name evidence="1" type="ORF">PS655_03115</name>
</gene>
<dbReference type="RefSeq" id="WP_150650985.1">
    <property type="nucleotide sequence ID" value="NZ_CABVHJ010000009.1"/>
</dbReference>
<dbReference type="AlphaFoldDB" id="A0A5E6TWR6"/>
<reference evidence="1 2" key="1">
    <citation type="submission" date="2019-09" db="EMBL/GenBank/DDBJ databases">
        <authorList>
            <person name="Chandra G."/>
            <person name="Truman W A."/>
        </authorList>
    </citation>
    <scope>NUCLEOTIDE SEQUENCE [LARGE SCALE GENOMIC DNA]</scope>
    <source>
        <strain evidence="1">PS655</strain>
    </source>
</reference>
<protein>
    <recommendedName>
        <fullName evidence="3">Chemotaxis protein CheY</fullName>
    </recommendedName>
</protein>
<organism evidence="1 2">
    <name type="scientific">Pseudomonas fluorescens</name>
    <dbReference type="NCBI Taxonomy" id="294"/>
    <lineage>
        <taxon>Bacteria</taxon>
        <taxon>Pseudomonadati</taxon>
        <taxon>Pseudomonadota</taxon>
        <taxon>Gammaproteobacteria</taxon>
        <taxon>Pseudomonadales</taxon>
        <taxon>Pseudomonadaceae</taxon>
        <taxon>Pseudomonas</taxon>
    </lineage>
</organism>
<evidence type="ECO:0008006" key="3">
    <source>
        <dbReference type="Google" id="ProtNLM"/>
    </source>
</evidence>
<dbReference type="EMBL" id="CABVHJ010000009">
    <property type="protein sequence ID" value="VVM96972.1"/>
    <property type="molecule type" value="Genomic_DNA"/>
</dbReference>
<evidence type="ECO:0000313" key="1">
    <source>
        <dbReference type="EMBL" id="VVM96972.1"/>
    </source>
</evidence>
<evidence type="ECO:0000313" key="2">
    <source>
        <dbReference type="Proteomes" id="UP000327167"/>
    </source>
</evidence>
<sequence length="131" mass="14963">MSYKRWRILIADEQRALHVRIGKCLNELGCRGYVSVYSLRELLGATHYSSDPFEHYDLLIINAELMAVGGVDPWRFFQCNLQIRHAVIYDKCRGEACAQAICSTDRRYLTLIRTADRQTLGPLIADLATAQ</sequence>
<proteinExistence type="predicted"/>
<name>A0A5E6TWR6_PSEFL</name>
<accession>A0A5E6TWR6</accession>
<dbReference type="Proteomes" id="UP000327167">
    <property type="component" value="Unassembled WGS sequence"/>
</dbReference>